<dbReference type="CDD" id="cd09107">
    <property type="entry name" value="PLDc_vPLD3_4_5_like_2"/>
    <property type="match status" value="1"/>
</dbReference>
<dbReference type="InterPro" id="IPR003593">
    <property type="entry name" value="AAA+_ATPase"/>
</dbReference>
<dbReference type="FunFam" id="3.40.50.300:FF:000066">
    <property type="entry name" value="ABC transporter B family member 1"/>
    <property type="match status" value="1"/>
</dbReference>
<evidence type="ECO:0000259" key="14">
    <source>
        <dbReference type="PROSITE" id="PS50929"/>
    </source>
</evidence>
<feature type="transmembrane region" description="Helical" evidence="11">
    <location>
        <begin position="164"/>
        <end position="183"/>
    </location>
</feature>
<dbReference type="GO" id="GO:0005886">
    <property type="term" value="C:plasma membrane"/>
    <property type="evidence" value="ECO:0007669"/>
    <property type="project" value="UniProtKB-SubCell"/>
</dbReference>
<reference evidence="15" key="2">
    <citation type="submission" date="2021-12" db="EMBL/GenBank/DDBJ databases">
        <title>Resequencing data analysis of finger millet.</title>
        <authorList>
            <person name="Hatakeyama M."/>
            <person name="Aluri S."/>
            <person name="Balachadran M.T."/>
            <person name="Sivarajan S.R."/>
            <person name="Poveda L."/>
            <person name="Shimizu-Inatsugi R."/>
            <person name="Schlapbach R."/>
            <person name="Sreeman S.M."/>
            <person name="Shimizu K.K."/>
        </authorList>
    </citation>
    <scope>NUCLEOTIDE SEQUENCE</scope>
</reference>
<dbReference type="SMART" id="SM00382">
    <property type="entry name" value="AAA"/>
    <property type="match status" value="2"/>
</dbReference>
<dbReference type="Gene3D" id="1.20.1560.10">
    <property type="entry name" value="ABC transporter type 1, transmembrane domain"/>
    <property type="match status" value="1"/>
</dbReference>
<keyword evidence="3" id="KW-0813">Transport</keyword>
<organism evidence="15 16">
    <name type="scientific">Eleusine coracana subsp. coracana</name>
    <dbReference type="NCBI Taxonomy" id="191504"/>
    <lineage>
        <taxon>Eukaryota</taxon>
        <taxon>Viridiplantae</taxon>
        <taxon>Streptophyta</taxon>
        <taxon>Embryophyta</taxon>
        <taxon>Tracheophyta</taxon>
        <taxon>Spermatophyta</taxon>
        <taxon>Magnoliopsida</taxon>
        <taxon>Liliopsida</taxon>
        <taxon>Poales</taxon>
        <taxon>Poaceae</taxon>
        <taxon>PACMAD clade</taxon>
        <taxon>Chloridoideae</taxon>
        <taxon>Cynodonteae</taxon>
        <taxon>Eleusininae</taxon>
        <taxon>Eleusine</taxon>
    </lineage>
</organism>
<dbReference type="CDD" id="cd09106">
    <property type="entry name" value="PLDc_vPLD3_4_5_like_1"/>
    <property type="match status" value="1"/>
</dbReference>
<evidence type="ECO:0000256" key="2">
    <source>
        <dbReference type="ARBA" id="ARBA00007577"/>
    </source>
</evidence>
<keyword evidence="7" id="KW-0067">ATP-binding</keyword>
<accession>A0AAV5FTK7</accession>
<dbReference type="PANTHER" id="PTHR45136">
    <property type="entry name" value="ABC TRANSPORTER DOMAIN-CONTAINING PROTEIN"/>
    <property type="match status" value="1"/>
</dbReference>
<keyword evidence="5" id="KW-0677">Repeat</keyword>
<feature type="domain" description="PLD phosphodiesterase" evidence="12">
    <location>
        <begin position="1231"/>
        <end position="1258"/>
    </location>
</feature>
<dbReference type="InterPro" id="IPR011527">
    <property type="entry name" value="ABC1_TM_dom"/>
</dbReference>
<keyword evidence="16" id="KW-1185">Reference proteome</keyword>
<comment type="subcellular location">
    <subcellularLocation>
        <location evidence="1">Cell membrane</location>
        <topology evidence="1">Multi-pass membrane protein</topology>
    </subcellularLocation>
</comment>
<dbReference type="PROSITE" id="PS00211">
    <property type="entry name" value="ABC_TRANSPORTER_1"/>
    <property type="match status" value="1"/>
</dbReference>
<dbReference type="InterPro" id="IPR027417">
    <property type="entry name" value="P-loop_NTPase"/>
</dbReference>
<dbReference type="GO" id="GO:0005524">
    <property type="term" value="F:ATP binding"/>
    <property type="evidence" value="ECO:0007669"/>
    <property type="project" value="UniProtKB-KW"/>
</dbReference>
<keyword evidence="10" id="KW-0325">Glycoprotein</keyword>
<evidence type="ECO:0000256" key="4">
    <source>
        <dbReference type="ARBA" id="ARBA00022692"/>
    </source>
</evidence>
<evidence type="ECO:0000256" key="7">
    <source>
        <dbReference type="ARBA" id="ARBA00022840"/>
    </source>
</evidence>
<evidence type="ECO:0000313" key="15">
    <source>
        <dbReference type="EMBL" id="GJN38964.1"/>
    </source>
</evidence>
<dbReference type="SUPFAM" id="SSF56024">
    <property type="entry name" value="Phospholipase D/nuclease"/>
    <property type="match status" value="2"/>
</dbReference>
<keyword evidence="8 11" id="KW-1133">Transmembrane helix</keyword>
<feature type="domain" description="ABC transporter" evidence="13">
    <location>
        <begin position="359"/>
        <end position="595"/>
    </location>
</feature>
<evidence type="ECO:0000256" key="9">
    <source>
        <dbReference type="ARBA" id="ARBA00023136"/>
    </source>
</evidence>
<dbReference type="SUPFAM" id="SSF52540">
    <property type="entry name" value="P-loop containing nucleoside triphosphate hydrolases"/>
    <property type="match status" value="2"/>
</dbReference>
<comment type="similarity">
    <text evidence="2">Belongs to the ABC transporter superfamily. ABCB family. Multidrug resistance exporter (TC 3.A.1.201) subfamily.</text>
</comment>
<evidence type="ECO:0000256" key="5">
    <source>
        <dbReference type="ARBA" id="ARBA00022737"/>
    </source>
</evidence>
<dbReference type="SMART" id="SM00155">
    <property type="entry name" value="PLDc"/>
    <property type="match status" value="2"/>
</dbReference>
<feature type="domain" description="ABC transmembrane type-1" evidence="14">
    <location>
        <begin position="85"/>
        <end position="324"/>
    </location>
</feature>
<proteinExistence type="inferred from homology"/>
<feature type="transmembrane region" description="Helical" evidence="11">
    <location>
        <begin position="189"/>
        <end position="207"/>
    </location>
</feature>
<evidence type="ECO:0000259" key="12">
    <source>
        <dbReference type="PROSITE" id="PS50035"/>
    </source>
</evidence>
<dbReference type="PROSITE" id="PS50929">
    <property type="entry name" value="ABC_TM1F"/>
    <property type="match status" value="2"/>
</dbReference>
<keyword evidence="4 11" id="KW-0812">Transmembrane</keyword>
<dbReference type="Gene3D" id="3.30.870.10">
    <property type="entry name" value="Endonuclease Chain A"/>
    <property type="match status" value="1"/>
</dbReference>
<name>A0AAV5FTK7_ELECO</name>
<comment type="caution">
    <text evidence="15">The sequence shown here is derived from an EMBL/GenBank/DDBJ whole genome shotgun (WGS) entry which is preliminary data.</text>
</comment>
<evidence type="ECO:0000256" key="10">
    <source>
        <dbReference type="ARBA" id="ARBA00023180"/>
    </source>
</evidence>
<dbReference type="CDD" id="cd18577">
    <property type="entry name" value="ABC_6TM_Pgp_ABCB1_D1_like"/>
    <property type="match status" value="1"/>
</dbReference>
<dbReference type="GO" id="GO:0140359">
    <property type="term" value="F:ABC-type transporter activity"/>
    <property type="evidence" value="ECO:0007669"/>
    <property type="project" value="InterPro"/>
</dbReference>
<dbReference type="PANTHER" id="PTHR45136:SF2">
    <property type="entry name" value="ABC TRANSPORTER DOMAIN-CONTAINING PROTEIN"/>
    <property type="match status" value="1"/>
</dbReference>
<evidence type="ECO:0000256" key="11">
    <source>
        <dbReference type="SAM" id="Phobius"/>
    </source>
</evidence>
<dbReference type="Pfam" id="PF00664">
    <property type="entry name" value="ABC_membrane"/>
    <property type="match status" value="2"/>
</dbReference>
<dbReference type="CDD" id="cd03249">
    <property type="entry name" value="ABC_MTABC3_MDL1_MDL2"/>
    <property type="match status" value="1"/>
</dbReference>
<feature type="transmembrane region" description="Helical" evidence="11">
    <location>
        <begin position="850"/>
        <end position="873"/>
    </location>
</feature>
<dbReference type="CDD" id="cd18578">
    <property type="entry name" value="ABC_6TM_Pgp_ABCB1_D2_like"/>
    <property type="match status" value="1"/>
</dbReference>
<reference evidence="15" key="1">
    <citation type="journal article" date="2018" name="DNA Res.">
        <title>Multiple hybrid de novo genome assembly of finger millet, an orphan allotetraploid crop.</title>
        <authorList>
            <person name="Hatakeyama M."/>
            <person name="Aluri S."/>
            <person name="Balachadran M.T."/>
            <person name="Sivarajan S.R."/>
            <person name="Patrignani A."/>
            <person name="Gruter S."/>
            <person name="Poveda L."/>
            <person name="Shimizu-Inatsugi R."/>
            <person name="Baeten J."/>
            <person name="Francoijs K.J."/>
            <person name="Nataraja K.N."/>
            <person name="Reddy Y.A.N."/>
            <person name="Phadnis S."/>
            <person name="Ravikumar R.L."/>
            <person name="Schlapbach R."/>
            <person name="Sreeman S.M."/>
            <person name="Shimizu K.K."/>
        </authorList>
    </citation>
    <scope>NUCLEOTIDE SEQUENCE</scope>
</reference>
<feature type="domain" description="ABC transporter" evidence="13">
    <location>
        <begin position="951"/>
        <end position="1239"/>
    </location>
</feature>
<evidence type="ECO:0000256" key="8">
    <source>
        <dbReference type="ARBA" id="ARBA00022989"/>
    </source>
</evidence>
<dbReference type="EMBL" id="BQKI01000097">
    <property type="protein sequence ID" value="GJN38964.1"/>
    <property type="molecule type" value="Genomic_DNA"/>
</dbReference>
<dbReference type="SUPFAM" id="SSF90123">
    <property type="entry name" value="ABC transporter transmembrane region"/>
    <property type="match status" value="2"/>
</dbReference>
<dbReference type="Pfam" id="PF00005">
    <property type="entry name" value="ABC_tran"/>
    <property type="match status" value="2"/>
</dbReference>
<feature type="transmembrane region" description="Helical" evidence="11">
    <location>
        <begin position="295"/>
        <end position="313"/>
    </location>
</feature>
<feature type="transmembrane region" description="Helical" evidence="11">
    <location>
        <begin position="85"/>
        <end position="104"/>
    </location>
</feature>
<evidence type="ECO:0000259" key="13">
    <source>
        <dbReference type="PROSITE" id="PS50893"/>
    </source>
</evidence>
<evidence type="ECO:0000256" key="3">
    <source>
        <dbReference type="ARBA" id="ARBA00022448"/>
    </source>
</evidence>
<dbReference type="Gene3D" id="3.40.50.300">
    <property type="entry name" value="P-loop containing nucleotide triphosphate hydrolases"/>
    <property type="match status" value="2"/>
</dbReference>
<dbReference type="InterPro" id="IPR036640">
    <property type="entry name" value="ABC1_TM_sf"/>
</dbReference>
<protein>
    <submittedName>
        <fullName evidence="15">Uncharacterized protein</fullName>
    </submittedName>
</protein>
<gene>
    <name evidence="15" type="primary">gb28050</name>
    <name evidence="15" type="ORF">PR202_gb28050</name>
</gene>
<dbReference type="PROSITE" id="PS50893">
    <property type="entry name" value="ABC_TRANSPORTER_2"/>
    <property type="match status" value="2"/>
</dbReference>
<dbReference type="PROSITE" id="PS50035">
    <property type="entry name" value="PLD"/>
    <property type="match status" value="1"/>
</dbReference>
<dbReference type="InterPro" id="IPR017871">
    <property type="entry name" value="ABC_transporter-like_CS"/>
</dbReference>
<dbReference type="InterPro" id="IPR003439">
    <property type="entry name" value="ABC_transporter-like_ATP-bd"/>
</dbReference>
<feature type="transmembrane region" description="Helical" evidence="11">
    <location>
        <begin position="767"/>
        <end position="788"/>
    </location>
</feature>
<feature type="domain" description="ABC transmembrane type-1" evidence="14">
    <location>
        <begin position="686"/>
        <end position="914"/>
    </location>
</feature>
<sequence>MGGEGTAQTGTRDPAVLRSFMAVLVHADCWDVALMVLGLLGAIGDGMAMPVVRLLLYTRMANDIGQGPGLVGNFTAKLNASARDILLVACASWFTAFLEGYCWARTAERQASRMRARYLRAVLRQDMEYLDLKQTGGSVSEVVTSVSNDALIVQDVLGEKVPSFLTSAATFAGSCAVALALLWRLALVTLPFVALLVVPGFAYARALTGLARDRYARPGAVAEQAVSNVRTVYAFAAEPGTMDRFGAALEEAARVGVKQGLVKGVTLGSGAICFVVTAFNLWYGSRLVMYRGYQGGMVFIIAMTVIIGGQALGSSLSNMTYFADASAAAERILEVIRRVPKIDSRSDAGETIANVSGAVEFRSVDFCYPSRPESPVLAGFSLLVPAGHTVALVGSSGSGKSTVIRLLERFYDPSAGVVSLDGVDIRRLKLNWLRAQTGLVSQEPALFAMSIRENILFGKEDATAEEVVAAAAAANAHNFISQLLQGYDTQVGERGIQMSGGQKQRIAIARAILRSPRILLLDEATSALDTESERVVQQALDAVSTGRTTVVVAHRLSTIRNSDTIVVMQSGEVKETGSHDDLVADENGLYSSLVRFQISRDSEEVDQTSITSEAVGKPGTEKDMNDYHASPSMGDAGENGTAKKPNSKILVPSFRRLLMMNAQEWKHALLGSFCAAVFGAIQPLVGQHYSFGVMGEHLTWRIRERMLAKILTFEVGWFDRDENNTGAVCSQLAKDATVVRSLVGDRMSLLIQTISATLISCTMALVIAWRLAIVIIAVQPFVIACFYVRRVLLKSMSKKSTHAHSECSKLAAEAVSNLCTISAFSSQDRILHLFEVAHDQPRKESIRQSWFAGLGLGTSVSLLLCSWVLAYWYGGKLMVNHQITAKALFQTFCILSSTGRAIADAGSMVTDLAKGADAVASVFTILDRESKIESNNPEGYRPEALRGEVEIRGVDFAYPSRPNMLIYKGFFLNMQPGKSTALVGQSGSGKSTVIGLIERFYDPLCGVVKIDGRDLKTYNLRALRRHIGLVSQEPVLFAGTIRENITYGTKATASEAEIENAARSANAHGFISNLKDGVLLFPILLVAAALWGPPPSAAATCKAWLVQSIPTDMPHLRRVPGVLSTGEVLQWLSGNATKNLDILAQYWQFIAQPKNPKSGDYGFSESDMTRFGADEGLRVYKALENAADRKIKIRIVQHSGFAPDFDQESANLASGRPNVKNVTLLFEDWWGSGVVHAKVWISDKKDVYIGSANNDWKSLTQLLVDLVAAMYLLRSLSSGFIKSHVPPSVDIPYTDGYPALANPEMTDVSFETPGYNKTTQDHYLSYLSFAPPEVSFGKFQTDEQGWVDTIKSVKVGGIVRMSTMDWLGQSQYSTQTVFWPSLSSAISEKIDKKNIRLIESMVMFSKNATVRLLVAYWTHFIPSTEKYLKSLLYSNTLCTSSKYNHCGGKVEVKYYVVPGYNETGPALSHGSPTGNRYPDFTRVNHGKYAVSAVRANIGTSNLIWDYFYTTAGVSFGTYNPSIVSQLQEVFDADWFSPYTVSVEPLEASA</sequence>
<evidence type="ECO:0000313" key="16">
    <source>
        <dbReference type="Proteomes" id="UP001054889"/>
    </source>
</evidence>
<dbReference type="Proteomes" id="UP001054889">
    <property type="component" value="Unassembled WGS sequence"/>
</dbReference>
<evidence type="ECO:0000256" key="1">
    <source>
        <dbReference type="ARBA" id="ARBA00004651"/>
    </source>
</evidence>
<dbReference type="GO" id="GO:0016887">
    <property type="term" value="F:ATP hydrolysis activity"/>
    <property type="evidence" value="ECO:0007669"/>
    <property type="project" value="InterPro"/>
</dbReference>
<dbReference type="InterPro" id="IPR001736">
    <property type="entry name" value="PLipase_D/transphosphatidylase"/>
</dbReference>
<keyword evidence="9 11" id="KW-0472">Membrane</keyword>
<feature type="transmembrane region" description="Helical" evidence="11">
    <location>
        <begin position="264"/>
        <end position="283"/>
    </location>
</feature>
<keyword evidence="6" id="KW-0547">Nucleotide-binding</keyword>
<evidence type="ECO:0000256" key="6">
    <source>
        <dbReference type="ARBA" id="ARBA00022741"/>
    </source>
</evidence>